<keyword evidence="4" id="KW-0548">Nucleotidyltransferase</keyword>
<evidence type="ECO:0000256" key="1">
    <source>
        <dbReference type="ARBA" id="ARBA00022478"/>
    </source>
</evidence>
<keyword evidence="1" id="KW-0240">DNA-directed RNA polymerase</keyword>
<evidence type="ECO:0000259" key="7">
    <source>
        <dbReference type="Pfam" id="PF13362"/>
    </source>
</evidence>
<feature type="domain" description="DUF7146" evidence="8">
    <location>
        <begin position="85"/>
        <end position="181"/>
    </location>
</feature>
<name>A0A124JT70_9SPHN</name>
<dbReference type="GO" id="GO:0000428">
    <property type="term" value="C:DNA-directed RNA polymerase complex"/>
    <property type="evidence" value="ECO:0007669"/>
    <property type="project" value="UniProtKB-KW"/>
</dbReference>
<keyword evidence="2" id="KW-0639">Primosome</keyword>
<organism evidence="9 10">
    <name type="scientific">Novosphingobium fuchskuhlense</name>
    <dbReference type="NCBI Taxonomy" id="1117702"/>
    <lineage>
        <taxon>Bacteria</taxon>
        <taxon>Pseudomonadati</taxon>
        <taxon>Pseudomonadota</taxon>
        <taxon>Alphaproteobacteria</taxon>
        <taxon>Sphingomonadales</taxon>
        <taxon>Sphingomonadaceae</taxon>
        <taxon>Novosphingobium</taxon>
    </lineage>
</organism>
<dbReference type="AlphaFoldDB" id="A0A124JT70"/>
<dbReference type="Proteomes" id="UP000058012">
    <property type="component" value="Unassembled WGS sequence"/>
</dbReference>
<protein>
    <submittedName>
        <fullName evidence="9">Uncharacterized protein</fullName>
    </submittedName>
</protein>
<dbReference type="Pfam" id="PF13362">
    <property type="entry name" value="Toprim_3"/>
    <property type="match status" value="1"/>
</dbReference>
<sequence>MHYQPTRETLFIVQRLGGVWSGRHAMVCCPAHEDRTPSLSIRQGRHSILVHCFAGCDGADVMRAVRHALGHSVPTHHALPEVANDRAAPFRHLWDKALPLEGTLGERYLREVRGIGFIPPDIRYLAGCPMGRGRSARFLPALLVGVFRRTRLIAIQRLFLDPGTATRTHRMMLGNSRGGTWPARFTGPTMRIAEGFESACAYWQITGRQAGTCFGVRNFARFEPAHGTTAITLLPDNDAEGQALARRSVDRRRDEGIPISIALCPAGHGDWAEIIRPHVHMSIAS</sequence>
<dbReference type="STRING" id="1117702.AQZ52_17895"/>
<keyword evidence="5" id="KW-0235">DNA replication</keyword>
<keyword evidence="6" id="KW-0804">Transcription</keyword>
<dbReference type="InterPro" id="IPR006171">
    <property type="entry name" value="TOPRIM_dom"/>
</dbReference>
<dbReference type="OrthoDB" id="7465087at2"/>
<dbReference type="GO" id="GO:0006269">
    <property type="term" value="P:DNA replication, synthesis of primer"/>
    <property type="evidence" value="ECO:0007669"/>
    <property type="project" value="UniProtKB-KW"/>
</dbReference>
<dbReference type="Gene3D" id="3.90.580.10">
    <property type="entry name" value="Zinc finger, CHC2-type domain"/>
    <property type="match status" value="1"/>
</dbReference>
<reference evidence="9 10" key="1">
    <citation type="submission" date="2015-10" db="EMBL/GenBank/DDBJ databases">
        <title>Draft genome sequence of Novosphingobium fuchskuhlense DSM 25065 isolated from a surface water sample of the southwest basin of Lake Grosse Fuchskuhle.</title>
        <authorList>
            <person name="Ruckert C."/>
            <person name="Winkler A."/>
            <person name="Glaeser J."/>
            <person name="Grossart H.-P."/>
            <person name="Kalinowski J."/>
            <person name="Glaeser S."/>
        </authorList>
    </citation>
    <scope>NUCLEOTIDE SEQUENCE [LARGE SCALE GENOMIC DNA]</scope>
    <source>
        <strain evidence="9 10">FNE08-7</strain>
    </source>
</reference>
<accession>A0A124JT70</accession>
<gene>
    <name evidence="9" type="ORF">AQZ52_17895</name>
</gene>
<proteinExistence type="predicted"/>
<dbReference type="SUPFAM" id="SSF57783">
    <property type="entry name" value="Zinc beta-ribbon"/>
    <property type="match status" value="1"/>
</dbReference>
<feature type="domain" description="Toprim" evidence="7">
    <location>
        <begin position="190"/>
        <end position="276"/>
    </location>
</feature>
<dbReference type="Pfam" id="PF23639">
    <property type="entry name" value="DUF7146"/>
    <property type="match status" value="1"/>
</dbReference>
<evidence type="ECO:0000256" key="5">
    <source>
        <dbReference type="ARBA" id="ARBA00022705"/>
    </source>
</evidence>
<dbReference type="GO" id="GO:1990077">
    <property type="term" value="C:primosome complex"/>
    <property type="evidence" value="ECO:0007669"/>
    <property type="project" value="UniProtKB-KW"/>
</dbReference>
<dbReference type="InterPro" id="IPR055570">
    <property type="entry name" value="DUF7146"/>
</dbReference>
<evidence type="ECO:0000313" key="9">
    <source>
        <dbReference type="EMBL" id="KUR69873.1"/>
    </source>
</evidence>
<dbReference type="GO" id="GO:0016779">
    <property type="term" value="F:nucleotidyltransferase activity"/>
    <property type="evidence" value="ECO:0007669"/>
    <property type="project" value="UniProtKB-KW"/>
</dbReference>
<comment type="caution">
    <text evidence="9">The sequence shown here is derived from an EMBL/GenBank/DDBJ whole genome shotgun (WGS) entry which is preliminary data.</text>
</comment>
<evidence type="ECO:0000256" key="2">
    <source>
        <dbReference type="ARBA" id="ARBA00022515"/>
    </source>
</evidence>
<evidence type="ECO:0000256" key="6">
    <source>
        <dbReference type="ARBA" id="ARBA00023163"/>
    </source>
</evidence>
<dbReference type="GO" id="GO:0003677">
    <property type="term" value="F:DNA binding"/>
    <property type="evidence" value="ECO:0007669"/>
    <property type="project" value="InterPro"/>
</dbReference>
<keyword evidence="10" id="KW-1185">Reference proteome</keyword>
<dbReference type="EMBL" id="LLZS01000012">
    <property type="protein sequence ID" value="KUR69873.1"/>
    <property type="molecule type" value="Genomic_DNA"/>
</dbReference>
<evidence type="ECO:0000256" key="3">
    <source>
        <dbReference type="ARBA" id="ARBA00022679"/>
    </source>
</evidence>
<evidence type="ECO:0000313" key="10">
    <source>
        <dbReference type="Proteomes" id="UP000058012"/>
    </source>
</evidence>
<keyword evidence="3" id="KW-0808">Transferase</keyword>
<dbReference type="GO" id="GO:0008270">
    <property type="term" value="F:zinc ion binding"/>
    <property type="evidence" value="ECO:0007669"/>
    <property type="project" value="InterPro"/>
</dbReference>
<dbReference type="InterPro" id="IPR036977">
    <property type="entry name" value="DNA_primase_Znf_CHC2"/>
</dbReference>
<evidence type="ECO:0000256" key="4">
    <source>
        <dbReference type="ARBA" id="ARBA00022695"/>
    </source>
</evidence>
<evidence type="ECO:0000259" key="8">
    <source>
        <dbReference type="Pfam" id="PF23639"/>
    </source>
</evidence>